<feature type="domain" description="Nudix hydrolase" evidence="1">
    <location>
        <begin position="44"/>
        <end position="179"/>
    </location>
</feature>
<gene>
    <name evidence="2" type="ORF">RT717_17065</name>
</gene>
<keyword evidence="3" id="KW-1185">Reference proteome</keyword>
<evidence type="ECO:0000313" key="3">
    <source>
        <dbReference type="Proteomes" id="UP001302349"/>
    </source>
</evidence>
<dbReference type="GO" id="GO:0016787">
    <property type="term" value="F:hydrolase activity"/>
    <property type="evidence" value="ECO:0007669"/>
    <property type="project" value="UniProtKB-KW"/>
</dbReference>
<dbReference type="PROSITE" id="PS51462">
    <property type="entry name" value="NUDIX"/>
    <property type="match status" value="1"/>
</dbReference>
<dbReference type="PANTHER" id="PTHR43736">
    <property type="entry name" value="ADP-RIBOSE PYROPHOSPHATASE"/>
    <property type="match status" value="1"/>
</dbReference>
<dbReference type="InterPro" id="IPR015797">
    <property type="entry name" value="NUDIX_hydrolase-like_dom_sf"/>
</dbReference>
<dbReference type="Pfam" id="PF00293">
    <property type="entry name" value="NUDIX"/>
    <property type="match status" value="1"/>
</dbReference>
<name>A0ABZ0ILC5_9BACT</name>
<dbReference type="InterPro" id="IPR000086">
    <property type="entry name" value="NUDIX_hydrolase_dom"/>
</dbReference>
<dbReference type="Gene3D" id="3.90.79.10">
    <property type="entry name" value="Nucleoside Triphosphate Pyrophosphohydrolase"/>
    <property type="match status" value="1"/>
</dbReference>
<dbReference type="Proteomes" id="UP001302349">
    <property type="component" value="Chromosome"/>
</dbReference>
<dbReference type="EMBL" id="CP136051">
    <property type="protein sequence ID" value="WOK04795.1"/>
    <property type="molecule type" value="Genomic_DNA"/>
</dbReference>
<accession>A0ABZ0ILC5</accession>
<dbReference type="CDD" id="cd03674">
    <property type="entry name" value="NUDIX_Hydrolase"/>
    <property type="match status" value="1"/>
</dbReference>
<organism evidence="2 3">
    <name type="scientific">Imperialibacter roseus</name>
    <dbReference type="NCBI Taxonomy" id="1324217"/>
    <lineage>
        <taxon>Bacteria</taxon>
        <taxon>Pseudomonadati</taxon>
        <taxon>Bacteroidota</taxon>
        <taxon>Cytophagia</taxon>
        <taxon>Cytophagales</taxon>
        <taxon>Flammeovirgaceae</taxon>
        <taxon>Imperialibacter</taxon>
    </lineage>
</organism>
<keyword evidence="2" id="KW-0378">Hydrolase</keyword>
<evidence type="ECO:0000259" key="1">
    <source>
        <dbReference type="PROSITE" id="PS51462"/>
    </source>
</evidence>
<dbReference type="RefSeq" id="WP_317487595.1">
    <property type="nucleotide sequence ID" value="NZ_CP136051.1"/>
</dbReference>
<dbReference type="PANTHER" id="PTHR43736:SF1">
    <property type="entry name" value="DIHYDRONEOPTERIN TRIPHOSPHATE DIPHOSPHATASE"/>
    <property type="match status" value="1"/>
</dbReference>
<reference evidence="2 3" key="1">
    <citation type="journal article" date="2023" name="Microbiol. Resour. Announc.">
        <title>Complete Genome Sequence of Imperialibacter roseus strain P4T.</title>
        <authorList>
            <person name="Tizabi D.R."/>
            <person name="Bachvaroff T."/>
            <person name="Hill R.T."/>
        </authorList>
    </citation>
    <scope>NUCLEOTIDE SEQUENCE [LARGE SCALE GENOMIC DNA]</scope>
    <source>
        <strain evidence="2 3">P4T</strain>
    </source>
</reference>
<protein>
    <submittedName>
        <fullName evidence="2">NUDIX hydrolase</fullName>
    </submittedName>
</protein>
<evidence type="ECO:0000313" key="2">
    <source>
        <dbReference type="EMBL" id="WOK04795.1"/>
    </source>
</evidence>
<sequence length="185" mass="20903">MSRKELTSLLSHYETSHTSEVHYAPRFVSLLQNFPGCFRRDLVSGHITGSAWVVSSALDQVVLLHHKKLNRWLQPGGHADGEEDVLKVAAKELEEETGLSAYKWITKDVFDIDIHLIPERGNEPAHFHYDIRFIAMAEVSAPLVVSNESRDVRWVPLSAVTEEAGFEESILRMVKKTLKLKASLT</sequence>
<proteinExistence type="predicted"/>
<dbReference type="SUPFAM" id="SSF55811">
    <property type="entry name" value="Nudix"/>
    <property type="match status" value="1"/>
</dbReference>